<feature type="compositionally biased region" description="Low complexity" evidence="1">
    <location>
        <begin position="112"/>
        <end position="129"/>
    </location>
</feature>
<dbReference type="SUPFAM" id="SSF88874">
    <property type="entry name" value="Receptor-binding domain of short tail fibre protein gp12"/>
    <property type="match status" value="1"/>
</dbReference>
<dbReference type="InterPro" id="IPR011083">
    <property type="entry name" value="Phage_tail_collar_dom"/>
</dbReference>
<reference evidence="3 6" key="1">
    <citation type="submission" date="2015-02" db="EMBL/GenBank/DDBJ databases">
        <title>Whole genome sequencing of multiple isolates of three species of pepper and tomato-infecting xanthomonads reveals genetic diversity in field strains and pinpoints effectors responsible for host specificity.</title>
        <authorList>
            <person name="Schwartz A."/>
            <person name="Dahlbeck D."/>
            <person name="Staskawicz B."/>
            <person name="Bart R."/>
            <person name="Potnis N."/>
            <person name="Minsavage G."/>
            <person name="Timilsina S."/>
            <person name="Goss E."/>
            <person name="Jones J."/>
            <person name="Vallad G."/>
            <person name="Barak J."/>
            <person name="Miller S."/>
            <person name="Ritchie D."/>
            <person name="Martins J.Jr."/>
            <person name="Patane J.S."/>
            <person name="Setubal J.C."/>
        </authorList>
    </citation>
    <scope>NUCLEOTIDE SEQUENCE [LARGE SCALE GENOMIC DNA]</scope>
    <source>
        <strain evidence="3 6">Xp3-15</strain>
    </source>
</reference>
<evidence type="ECO:0000313" key="7">
    <source>
        <dbReference type="Proteomes" id="UP000289372"/>
    </source>
</evidence>
<proteinExistence type="predicted"/>
<evidence type="ECO:0000313" key="4">
    <source>
        <dbReference type="EMBL" id="NEL76036.1"/>
    </source>
</evidence>
<accession>A0A0G8W699</accession>
<dbReference type="RefSeq" id="WP_008575267.1">
    <property type="nucleotide sequence ID" value="NZ_CP018475.1"/>
</dbReference>
<dbReference type="Proteomes" id="UP000471082">
    <property type="component" value="Unassembled WGS sequence"/>
</dbReference>
<gene>
    <name evidence="5" type="ORF">DB769_09460</name>
    <name evidence="4" type="ORF">G3W61_07185</name>
    <name evidence="3" type="ORF">XP315_12105</name>
</gene>
<dbReference type="EMBL" id="JAAGYU010000022">
    <property type="protein sequence ID" value="NEL76036.1"/>
    <property type="molecule type" value="Genomic_DNA"/>
</dbReference>
<evidence type="ECO:0000313" key="5">
    <source>
        <dbReference type="EMBL" id="RXD54305.1"/>
    </source>
</evidence>
<reference evidence="4 8" key="3">
    <citation type="submission" date="2019-11" db="EMBL/GenBank/DDBJ databases">
        <title>Genome-resolved metagenomics to study the prevalence of co-infection and intraspecific heterogeneity among plant pathogen metapopulations.</title>
        <authorList>
            <person name="Newberry E."/>
            <person name="Bhandari R."/>
            <person name="Kemble J."/>
            <person name="Sikora E."/>
            <person name="Potnis N."/>
        </authorList>
    </citation>
    <scope>NUCLEOTIDE SEQUENCE [LARGE SCALE GENOMIC DNA]</scope>
    <source>
        <strain evidence="4">Xp_Tom_Tuscaloosa_18b</strain>
    </source>
</reference>
<dbReference type="Gene3D" id="3.90.1340.10">
    <property type="entry name" value="Phage tail collar domain"/>
    <property type="match status" value="1"/>
</dbReference>
<dbReference type="Proteomes" id="UP000035369">
    <property type="component" value="Unassembled WGS sequence"/>
</dbReference>
<name>A0A0G8W699_XANPE</name>
<dbReference type="Proteomes" id="UP000289372">
    <property type="component" value="Unassembled WGS sequence"/>
</dbReference>
<evidence type="ECO:0000256" key="1">
    <source>
        <dbReference type="SAM" id="MobiDB-lite"/>
    </source>
</evidence>
<evidence type="ECO:0000313" key="8">
    <source>
        <dbReference type="Proteomes" id="UP000471082"/>
    </source>
</evidence>
<evidence type="ECO:0000259" key="2">
    <source>
        <dbReference type="Pfam" id="PF07484"/>
    </source>
</evidence>
<protein>
    <submittedName>
        <fullName evidence="3">Microcystin-dependent protein</fullName>
    </submittedName>
    <submittedName>
        <fullName evidence="4">Phage tail protein</fullName>
    </submittedName>
</protein>
<organism evidence="4 8">
    <name type="scientific">Xanthomonas perforans</name>
    <dbReference type="NCBI Taxonomy" id="442694"/>
    <lineage>
        <taxon>Bacteria</taxon>
        <taxon>Pseudomonadati</taxon>
        <taxon>Pseudomonadota</taxon>
        <taxon>Gammaproteobacteria</taxon>
        <taxon>Lysobacterales</taxon>
        <taxon>Lysobacteraceae</taxon>
        <taxon>Xanthomonas</taxon>
    </lineage>
</organism>
<dbReference type="Pfam" id="PF07484">
    <property type="entry name" value="Collar"/>
    <property type="match status" value="1"/>
</dbReference>
<dbReference type="EMBL" id="JZUY01000041">
    <property type="protein sequence ID" value="KLC05090.1"/>
    <property type="molecule type" value="Genomic_DNA"/>
</dbReference>
<dbReference type="KEGG" id="xpe:BJD13_17190"/>
<evidence type="ECO:0000313" key="3">
    <source>
        <dbReference type="EMBL" id="KLC05090.1"/>
    </source>
</evidence>
<feature type="region of interest" description="Disordered" evidence="1">
    <location>
        <begin position="108"/>
        <end position="133"/>
    </location>
</feature>
<dbReference type="InterPro" id="IPR037053">
    <property type="entry name" value="Phage_tail_collar_dom_sf"/>
</dbReference>
<reference evidence="5 7" key="2">
    <citation type="submission" date="2018-02" db="EMBL/GenBank/DDBJ databases">
        <title>Characterization of Xanthomonas diversity in transplant houses and field plants.</title>
        <authorList>
            <person name="Abrahamian P."/>
            <person name="Timilsina S."/>
            <person name="Minsavage G.V."/>
            <person name="Goss E.M."/>
            <person name="Jones J.B."/>
            <person name="Vallad G.E."/>
        </authorList>
    </citation>
    <scope>NUCLEOTIDE SEQUENCE [LARGE SCALE GENOMIC DNA]</scope>
    <source>
        <strain evidence="5 7">GEV2132</strain>
    </source>
</reference>
<dbReference type="GeneID" id="61776864"/>
<sequence length="178" mass="18562">MTEPYLGEIQLFGFDYNPYGWALCNGAVLPITQNSALYSLLGIAYGGNGSSTFQLPNFTARAGCQQGPGPGLTPHTLGSNFGSAGVNLSDSEMPMHQHGVNSFSLADQTKKSGAPVGGAALSSPGSSSARPYNAIVPDKQFSPVMLIPTGNGQAHENRQPYLAVNFCIALSGDYPVFS</sequence>
<dbReference type="EMBL" id="PUUL01000047">
    <property type="protein sequence ID" value="RXD54305.1"/>
    <property type="molecule type" value="Genomic_DNA"/>
</dbReference>
<comment type="caution">
    <text evidence="4">The sequence shown here is derived from an EMBL/GenBank/DDBJ whole genome shotgun (WGS) entry which is preliminary data.</text>
</comment>
<keyword evidence="6" id="KW-1185">Reference proteome</keyword>
<evidence type="ECO:0000313" key="6">
    <source>
        <dbReference type="Proteomes" id="UP000035369"/>
    </source>
</evidence>
<feature type="domain" description="Phage tail collar" evidence="2">
    <location>
        <begin position="7"/>
        <end position="61"/>
    </location>
</feature>
<dbReference type="AlphaFoldDB" id="A0A0G8W699"/>